<dbReference type="Proteomes" id="UP001217838">
    <property type="component" value="Unassembled WGS sequence"/>
</dbReference>
<organism evidence="2 3">
    <name type="scientific">Nannocystis radixulma</name>
    <dbReference type="NCBI Taxonomy" id="2995305"/>
    <lineage>
        <taxon>Bacteria</taxon>
        <taxon>Pseudomonadati</taxon>
        <taxon>Myxococcota</taxon>
        <taxon>Polyangia</taxon>
        <taxon>Nannocystales</taxon>
        <taxon>Nannocystaceae</taxon>
        <taxon>Nannocystis</taxon>
    </lineage>
</organism>
<accession>A0ABT5B5X3</accession>
<sequence>MNPRPRSAAGWTVSVFGALAFTVGVLGLVSPDMQFDMMGFEVPDRRGPGDYTPAVLATTSVAAVNMGVLYVLGAAHQWPGFLAFTVGARLFMGAGLAGLMLVGSAPDAFVGAVAWEWLGALVTAVAMLRERWGRPAMAA</sequence>
<keyword evidence="1" id="KW-0812">Transmembrane</keyword>
<proteinExistence type="predicted"/>
<name>A0ABT5B5X3_9BACT</name>
<evidence type="ECO:0000256" key="1">
    <source>
        <dbReference type="SAM" id="Phobius"/>
    </source>
</evidence>
<gene>
    <name evidence="2" type="ORF">POL58_11915</name>
</gene>
<dbReference type="EMBL" id="JAQNDN010000004">
    <property type="protein sequence ID" value="MDC0668451.1"/>
    <property type="molecule type" value="Genomic_DNA"/>
</dbReference>
<comment type="caution">
    <text evidence="2">The sequence shown here is derived from an EMBL/GenBank/DDBJ whole genome shotgun (WGS) entry which is preliminary data.</text>
</comment>
<evidence type="ECO:0000313" key="3">
    <source>
        <dbReference type="Proteomes" id="UP001217838"/>
    </source>
</evidence>
<evidence type="ECO:0000313" key="2">
    <source>
        <dbReference type="EMBL" id="MDC0668451.1"/>
    </source>
</evidence>
<reference evidence="2 3" key="1">
    <citation type="submission" date="2022-11" db="EMBL/GenBank/DDBJ databases">
        <title>Minimal conservation of predation-associated metabolite biosynthetic gene clusters underscores biosynthetic potential of Myxococcota including descriptions for ten novel species: Archangium lansinium sp. nov., Myxococcus landrumus sp. nov., Nannocystis bai.</title>
        <authorList>
            <person name="Ahearne A."/>
            <person name="Stevens C."/>
            <person name="Dowd S."/>
        </authorList>
    </citation>
    <scope>NUCLEOTIDE SEQUENCE [LARGE SCALE GENOMIC DNA]</scope>
    <source>
        <strain evidence="2 3">NCELM</strain>
    </source>
</reference>
<dbReference type="RefSeq" id="WP_271997593.1">
    <property type="nucleotide sequence ID" value="NZ_JAQNDN010000004.1"/>
</dbReference>
<keyword evidence="1" id="KW-0472">Membrane</keyword>
<feature type="transmembrane region" description="Helical" evidence="1">
    <location>
        <begin position="108"/>
        <end position="128"/>
    </location>
</feature>
<keyword evidence="3" id="KW-1185">Reference proteome</keyword>
<keyword evidence="1" id="KW-1133">Transmembrane helix</keyword>
<feature type="transmembrane region" description="Helical" evidence="1">
    <location>
        <begin position="51"/>
        <end position="73"/>
    </location>
</feature>
<feature type="transmembrane region" description="Helical" evidence="1">
    <location>
        <begin position="80"/>
        <end position="102"/>
    </location>
</feature>
<evidence type="ECO:0008006" key="4">
    <source>
        <dbReference type="Google" id="ProtNLM"/>
    </source>
</evidence>
<protein>
    <recommendedName>
        <fullName evidence="4">DUF4345 domain-containing protein</fullName>
    </recommendedName>
</protein>